<proteinExistence type="predicted"/>
<keyword evidence="4" id="KW-0804">Transcription</keyword>
<gene>
    <name evidence="8" type="ORF">J5N97_023442</name>
</gene>
<dbReference type="Gene3D" id="1.10.10.60">
    <property type="entry name" value="Homeodomain-like"/>
    <property type="match status" value="1"/>
</dbReference>
<dbReference type="PANTHER" id="PTHR48000">
    <property type="entry name" value="OS09G0431300 PROTEIN"/>
    <property type="match status" value="1"/>
</dbReference>
<feature type="domain" description="Myb-like" evidence="6">
    <location>
        <begin position="9"/>
        <end position="67"/>
    </location>
</feature>
<feature type="region of interest" description="Disordered" evidence="5">
    <location>
        <begin position="66"/>
        <end position="107"/>
    </location>
</feature>
<dbReference type="AlphaFoldDB" id="A0A9D5H7W6"/>
<evidence type="ECO:0000256" key="4">
    <source>
        <dbReference type="ARBA" id="ARBA00023163"/>
    </source>
</evidence>
<dbReference type="InterPro" id="IPR001005">
    <property type="entry name" value="SANT/Myb"/>
</dbReference>
<keyword evidence="2" id="KW-0805">Transcription regulation</keyword>
<sequence>MEKASKSKKGNARRKQWTTEEDQALKDYVTEHGIGPSWKSLAHNAVIATYLPGRTDQHIKNHFRTRLSRKPMLPGPREHTITHNQIDESHASAPQMESGSSEKSGLDQLPDFKDTMDFCVMSPPRDQFLDPFAAAAAAAAAAGDFESDEWIECFESQFWRW</sequence>
<keyword evidence="9" id="KW-1185">Reference proteome</keyword>
<dbReference type="EMBL" id="JAGGNH010000007">
    <property type="protein sequence ID" value="KAJ0966525.1"/>
    <property type="molecule type" value="Genomic_DNA"/>
</dbReference>
<evidence type="ECO:0000256" key="5">
    <source>
        <dbReference type="SAM" id="MobiDB-lite"/>
    </source>
</evidence>
<dbReference type="CDD" id="cd00167">
    <property type="entry name" value="SANT"/>
    <property type="match status" value="1"/>
</dbReference>
<name>A0A9D5H7W6_9LILI</name>
<evidence type="ECO:0000259" key="6">
    <source>
        <dbReference type="PROSITE" id="PS50090"/>
    </source>
</evidence>
<feature type="domain" description="HTH myb-type" evidence="7">
    <location>
        <begin position="9"/>
        <end position="71"/>
    </location>
</feature>
<protein>
    <submittedName>
        <fullName evidence="8">Uncharacterized protein</fullName>
    </submittedName>
</protein>
<evidence type="ECO:0000313" key="8">
    <source>
        <dbReference type="EMBL" id="KAJ0966525.1"/>
    </source>
</evidence>
<dbReference type="SUPFAM" id="SSF46689">
    <property type="entry name" value="Homeodomain-like"/>
    <property type="match status" value="1"/>
</dbReference>
<dbReference type="PROSITE" id="PS51294">
    <property type="entry name" value="HTH_MYB"/>
    <property type="match status" value="1"/>
</dbReference>
<dbReference type="SMART" id="SM00717">
    <property type="entry name" value="SANT"/>
    <property type="match status" value="1"/>
</dbReference>
<dbReference type="PANTHER" id="PTHR48000:SF46">
    <property type="entry name" value="TRANSCRIPTION FACTOR MYB36"/>
    <property type="match status" value="1"/>
</dbReference>
<dbReference type="Pfam" id="PF00249">
    <property type="entry name" value="Myb_DNA-binding"/>
    <property type="match status" value="1"/>
</dbReference>
<keyword evidence="1" id="KW-0677">Repeat</keyword>
<dbReference type="InterPro" id="IPR017930">
    <property type="entry name" value="Myb_dom"/>
</dbReference>
<accession>A0A9D5H7W6</accession>
<reference evidence="8" key="1">
    <citation type="submission" date="2021-03" db="EMBL/GenBank/DDBJ databases">
        <authorList>
            <person name="Li Z."/>
            <person name="Yang C."/>
        </authorList>
    </citation>
    <scope>NUCLEOTIDE SEQUENCE</scope>
    <source>
        <strain evidence="8">Dzin_1.0</strain>
        <tissue evidence="8">Leaf</tissue>
    </source>
</reference>
<dbReference type="GO" id="GO:0003677">
    <property type="term" value="F:DNA binding"/>
    <property type="evidence" value="ECO:0007669"/>
    <property type="project" value="UniProtKB-KW"/>
</dbReference>
<comment type="caution">
    <text evidence="8">The sequence shown here is derived from an EMBL/GenBank/DDBJ whole genome shotgun (WGS) entry which is preliminary data.</text>
</comment>
<feature type="region of interest" description="Disordered" evidence="5">
    <location>
        <begin position="1"/>
        <end position="22"/>
    </location>
</feature>
<dbReference type="InterPro" id="IPR009057">
    <property type="entry name" value="Homeodomain-like_sf"/>
</dbReference>
<feature type="compositionally biased region" description="Basic residues" evidence="5">
    <location>
        <begin position="1"/>
        <end position="16"/>
    </location>
</feature>
<evidence type="ECO:0000256" key="1">
    <source>
        <dbReference type="ARBA" id="ARBA00022737"/>
    </source>
</evidence>
<evidence type="ECO:0000259" key="7">
    <source>
        <dbReference type="PROSITE" id="PS51294"/>
    </source>
</evidence>
<keyword evidence="3" id="KW-0238">DNA-binding</keyword>
<dbReference type="PROSITE" id="PS50090">
    <property type="entry name" value="MYB_LIKE"/>
    <property type="match status" value="1"/>
</dbReference>
<feature type="compositionally biased region" description="Basic and acidic residues" evidence="5">
    <location>
        <begin position="76"/>
        <end position="90"/>
    </location>
</feature>
<organism evidence="8 9">
    <name type="scientific">Dioscorea zingiberensis</name>
    <dbReference type="NCBI Taxonomy" id="325984"/>
    <lineage>
        <taxon>Eukaryota</taxon>
        <taxon>Viridiplantae</taxon>
        <taxon>Streptophyta</taxon>
        <taxon>Embryophyta</taxon>
        <taxon>Tracheophyta</taxon>
        <taxon>Spermatophyta</taxon>
        <taxon>Magnoliopsida</taxon>
        <taxon>Liliopsida</taxon>
        <taxon>Dioscoreales</taxon>
        <taxon>Dioscoreaceae</taxon>
        <taxon>Dioscorea</taxon>
    </lineage>
</organism>
<evidence type="ECO:0000313" key="9">
    <source>
        <dbReference type="Proteomes" id="UP001085076"/>
    </source>
</evidence>
<reference evidence="8" key="2">
    <citation type="journal article" date="2022" name="Hortic Res">
        <title>The genome of Dioscorea zingiberensis sheds light on the biosynthesis, origin and evolution of the medicinally important diosgenin saponins.</title>
        <authorList>
            <person name="Li Y."/>
            <person name="Tan C."/>
            <person name="Li Z."/>
            <person name="Guo J."/>
            <person name="Li S."/>
            <person name="Chen X."/>
            <person name="Wang C."/>
            <person name="Dai X."/>
            <person name="Yang H."/>
            <person name="Song W."/>
            <person name="Hou L."/>
            <person name="Xu J."/>
            <person name="Tong Z."/>
            <person name="Xu A."/>
            <person name="Yuan X."/>
            <person name="Wang W."/>
            <person name="Yang Q."/>
            <person name="Chen L."/>
            <person name="Sun Z."/>
            <person name="Wang K."/>
            <person name="Pan B."/>
            <person name="Chen J."/>
            <person name="Bao Y."/>
            <person name="Liu F."/>
            <person name="Qi X."/>
            <person name="Gang D.R."/>
            <person name="Wen J."/>
            <person name="Li J."/>
        </authorList>
    </citation>
    <scope>NUCLEOTIDE SEQUENCE</scope>
    <source>
        <strain evidence="8">Dzin_1.0</strain>
    </source>
</reference>
<dbReference type="OrthoDB" id="2143914at2759"/>
<evidence type="ECO:0000256" key="2">
    <source>
        <dbReference type="ARBA" id="ARBA00023015"/>
    </source>
</evidence>
<evidence type="ECO:0000256" key="3">
    <source>
        <dbReference type="ARBA" id="ARBA00023125"/>
    </source>
</evidence>
<dbReference type="Proteomes" id="UP001085076">
    <property type="component" value="Miscellaneous, Linkage group lg07"/>
</dbReference>